<reference evidence="2 3" key="1">
    <citation type="submission" date="2020-02" db="EMBL/GenBank/DDBJ databases">
        <authorList>
            <person name="Dziuba M."/>
            <person name="Kuznetsov B."/>
            <person name="Mardanov A."/>
            <person name="Ravin N."/>
            <person name="Grouzdev D."/>
        </authorList>
    </citation>
    <scope>NUCLEOTIDE SEQUENCE [LARGE SCALE GENOMIC DNA]</scope>
    <source>
        <strain evidence="2 3">SpK</strain>
    </source>
</reference>
<keyword evidence="3" id="KW-1185">Reference proteome</keyword>
<dbReference type="EMBL" id="JAAIYP010000039">
    <property type="protein sequence ID" value="NFV81334.1"/>
    <property type="molecule type" value="Genomic_DNA"/>
</dbReference>
<name>A0A7C9V0Q7_9PROT</name>
<dbReference type="InterPro" id="IPR006860">
    <property type="entry name" value="FecR"/>
</dbReference>
<proteinExistence type="predicted"/>
<dbReference type="RefSeq" id="WP_163681275.1">
    <property type="nucleotide sequence ID" value="NZ_JAAIYP010000039.1"/>
</dbReference>
<evidence type="ECO:0000313" key="2">
    <source>
        <dbReference type="EMBL" id="NFV81334.1"/>
    </source>
</evidence>
<dbReference type="Gene3D" id="2.60.120.1440">
    <property type="match status" value="1"/>
</dbReference>
<dbReference type="PANTHER" id="PTHR38731:SF1">
    <property type="entry name" value="FECR PROTEIN DOMAIN-CONTAINING PROTEIN"/>
    <property type="match status" value="1"/>
</dbReference>
<evidence type="ECO:0000313" key="3">
    <source>
        <dbReference type="Proteomes" id="UP000480684"/>
    </source>
</evidence>
<comment type="caution">
    <text evidence="2">The sequence shown here is derived from an EMBL/GenBank/DDBJ whole genome shotgun (WGS) entry which is preliminary data.</text>
</comment>
<feature type="domain" description="FecR protein" evidence="1">
    <location>
        <begin position="51"/>
        <end position="152"/>
    </location>
</feature>
<sequence>MRFGKWLIAVLFAWPWAVLAEPVGTVQRVAGDARADGVALASGTAFESGAELTTGDNSRLEIAFVDGGRLVLGEHARLKVERYLYDPAANSGEARLKVTDGAFLITSGAVAKLPGRPLSVATPVAVIGVRGTRFWGGPLGNPLDVLVLEGAVTVTNNAGHVDLDAGQGTGVAAVDQAPGAPVKWGEAKIRRALDSVEFR</sequence>
<evidence type="ECO:0000259" key="1">
    <source>
        <dbReference type="Pfam" id="PF04773"/>
    </source>
</evidence>
<gene>
    <name evidence="2" type="ORF">G4223_14550</name>
</gene>
<dbReference type="Pfam" id="PF04773">
    <property type="entry name" value="FecR"/>
    <property type="match status" value="1"/>
</dbReference>
<dbReference type="AlphaFoldDB" id="A0A7C9V0Q7"/>
<organism evidence="2 3">
    <name type="scientific">Magnetospirillum aberrantis SpK</name>
    <dbReference type="NCBI Taxonomy" id="908842"/>
    <lineage>
        <taxon>Bacteria</taxon>
        <taxon>Pseudomonadati</taxon>
        <taxon>Pseudomonadota</taxon>
        <taxon>Alphaproteobacteria</taxon>
        <taxon>Rhodospirillales</taxon>
        <taxon>Rhodospirillaceae</taxon>
        <taxon>Magnetospirillum</taxon>
    </lineage>
</organism>
<dbReference type="Proteomes" id="UP000480684">
    <property type="component" value="Unassembled WGS sequence"/>
</dbReference>
<protein>
    <submittedName>
        <fullName evidence="2">FecR domain-containing protein</fullName>
    </submittedName>
</protein>
<dbReference type="PANTHER" id="PTHR38731">
    <property type="entry name" value="LIPL45-RELATED LIPOPROTEIN-RELATED"/>
    <property type="match status" value="1"/>
</dbReference>
<accession>A0A7C9V0Q7</accession>